<feature type="transmembrane region" description="Helical" evidence="7">
    <location>
        <begin position="173"/>
        <end position="194"/>
    </location>
</feature>
<dbReference type="GO" id="GO:0005886">
    <property type="term" value="C:plasma membrane"/>
    <property type="evidence" value="ECO:0007669"/>
    <property type="project" value="UniProtKB-SubCell"/>
</dbReference>
<dbReference type="STRING" id="1036779.SAMN04515666_102653"/>
<feature type="transmembrane region" description="Helical" evidence="7">
    <location>
        <begin position="241"/>
        <end position="266"/>
    </location>
</feature>
<feature type="transmembrane region" description="Helical" evidence="7">
    <location>
        <begin position="141"/>
        <end position="161"/>
    </location>
</feature>
<dbReference type="PIRSF" id="PIRSF006603">
    <property type="entry name" value="DinF"/>
    <property type="match status" value="1"/>
</dbReference>
<name>A0A1H7LWL1_9HYPH</name>
<reference evidence="9" key="1">
    <citation type="submission" date="2016-10" db="EMBL/GenBank/DDBJ databases">
        <authorList>
            <person name="Varghese N."/>
            <person name="Submissions S."/>
        </authorList>
    </citation>
    <scope>NUCLEOTIDE SEQUENCE [LARGE SCALE GENOMIC DNA]</scope>
    <source>
        <strain evidence="9">LMG 26383,CCUG 61248,R- 45681</strain>
    </source>
</reference>
<proteinExistence type="predicted"/>
<evidence type="ECO:0000256" key="5">
    <source>
        <dbReference type="ARBA" id="ARBA00022989"/>
    </source>
</evidence>
<keyword evidence="4 7" id="KW-0812">Transmembrane</keyword>
<dbReference type="EMBL" id="FOAN01000002">
    <property type="protein sequence ID" value="SEL03360.1"/>
    <property type="molecule type" value="Genomic_DNA"/>
</dbReference>
<dbReference type="PANTHER" id="PTHR43549">
    <property type="entry name" value="MULTIDRUG RESISTANCE PROTEIN YPNP-RELATED"/>
    <property type="match status" value="1"/>
</dbReference>
<protein>
    <submittedName>
        <fullName evidence="8">Putative efflux protein, MATE family</fullName>
    </submittedName>
</protein>
<keyword evidence="6 7" id="KW-0472">Membrane</keyword>
<feature type="transmembrane region" description="Helical" evidence="7">
    <location>
        <begin position="103"/>
        <end position="121"/>
    </location>
</feature>
<feature type="transmembrane region" description="Helical" evidence="7">
    <location>
        <begin position="392"/>
        <end position="412"/>
    </location>
</feature>
<evidence type="ECO:0000256" key="6">
    <source>
        <dbReference type="ARBA" id="ARBA00023136"/>
    </source>
</evidence>
<dbReference type="Pfam" id="PF01554">
    <property type="entry name" value="MatE"/>
    <property type="match status" value="2"/>
</dbReference>
<dbReference type="RefSeq" id="WP_244543753.1">
    <property type="nucleotide sequence ID" value="NZ_FOAN01000002.1"/>
</dbReference>
<keyword evidence="3" id="KW-1003">Cell membrane</keyword>
<gene>
    <name evidence="8" type="ORF">SAMN04515666_102653</name>
</gene>
<evidence type="ECO:0000313" key="8">
    <source>
        <dbReference type="EMBL" id="SEL03360.1"/>
    </source>
</evidence>
<feature type="transmembrane region" description="Helical" evidence="7">
    <location>
        <begin position="357"/>
        <end position="380"/>
    </location>
</feature>
<evidence type="ECO:0000256" key="3">
    <source>
        <dbReference type="ARBA" id="ARBA00022475"/>
    </source>
</evidence>
<feature type="transmembrane region" description="Helical" evidence="7">
    <location>
        <begin position="286"/>
        <end position="306"/>
    </location>
</feature>
<dbReference type="InterPro" id="IPR048279">
    <property type="entry name" value="MdtK-like"/>
</dbReference>
<dbReference type="NCBIfam" id="TIGR00797">
    <property type="entry name" value="matE"/>
    <property type="match status" value="1"/>
</dbReference>
<feature type="transmembrane region" description="Helical" evidence="7">
    <location>
        <begin position="418"/>
        <end position="438"/>
    </location>
</feature>
<organism evidence="8 9">
    <name type="scientific">Bosea lupini</name>
    <dbReference type="NCBI Taxonomy" id="1036779"/>
    <lineage>
        <taxon>Bacteria</taxon>
        <taxon>Pseudomonadati</taxon>
        <taxon>Pseudomonadota</taxon>
        <taxon>Alphaproteobacteria</taxon>
        <taxon>Hyphomicrobiales</taxon>
        <taxon>Boseaceae</taxon>
        <taxon>Bosea</taxon>
    </lineage>
</organism>
<comment type="subcellular location">
    <subcellularLocation>
        <location evidence="1">Cell inner membrane</location>
        <topology evidence="1">Multi-pass membrane protein</topology>
    </subcellularLocation>
</comment>
<evidence type="ECO:0000256" key="1">
    <source>
        <dbReference type="ARBA" id="ARBA00004429"/>
    </source>
</evidence>
<dbReference type="Proteomes" id="UP000199664">
    <property type="component" value="Unassembled WGS sequence"/>
</dbReference>
<dbReference type="AlphaFoldDB" id="A0A1H7LWL1"/>
<sequence length="457" mass="47383">MNAPQKPQQAVFVSGSTLRHVAVMTTTASVGLIAIFVVDFLSLLYVSRLGRPEATAGVGYATIVLYLMVSINVGLMIAVAALTARALGAGDREGARRIAGSTLTVMTICGLVLSLVMLPLLPWLLPKLGAHGESLTVATSFLWITLPSNALMALGMGLSGVLRAVGDAKRAMYVTLAGGIVTAGLDPLLIFGMGLGPDGAAWATVFSRIVFLAVGFRGALSVHKMIARPSWPVLRRDVRPTFAIATPAILTNLANPIANACFFAIIARFGDQAIAATAIIDRLIPVAFGVLFALSGAVGPILAQNWGAQRYDRMRRALTDAVGFAAAYVAAAGLLLALLRHQIAALFGTGGETAELVAFFCLIAGPMWLFVGALFVANAAFNNLGMPFYSTLFSWGRATLGTVPLAWLGAQYAGPKGALAGAALGAVLFGIAALVTAYRGISRLEGTAQAAARPSLA</sequence>
<dbReference type="GO" id="GO:0015297">
    <property type="term" value="F:antiporter activity"/>
    <property type="evidence" value="ECO:0007669"/>
    <property type="project" value="InterPro"/>
</dbReference>
<keyword evidence="2" id="KW-0813">Transport</keyword>
<evidence type="ECO:0000256" key="7">
    <source>
        <dbReference type="SAM" id="Phobius"/>
    </source>
</evidence>
<feature type="transmembrane region" description="Helical" evidence="7">
    <location>
        <begin position="200"/>
        <end position="220"/>
    </location>
</feature>
<accession>A0A1H7LWL1</accession>
<evidence type="ECO:0000313" key="9">
    <source>
        <dbReference type="Proteomes" id="UP000199664"/>
    </source>
</evidence>
<dbReference type="PANTHER" id="PTHR43549:SF3">
    <property type="entry name" value="MULTIDRUG RESISTANCE PROTEIN YPNP-RELATED"/>
    <property type="match status" value="1"/>
</dbReference>
<dbReference type="GO" id="GO:0042910">
    <property type="term" value="F:xenobiotic transmembrane transporter activity"/>
    <property type="evidence" value="ECO:0007669"/>
    <property type="project" value="InterPro"/>
</dbReference>
<feature type="transmembrane region" description="Helical" evidence="7">
    <location>
        <begin position="318"/>
        <end position="337"/>
    </location>
</feature>
<evidence type="ECO:0000256" key="4">
    <source>
        <dbReference type="ARBA" id="ARBA00022692"/>
    </source>
</evidence>
<keyword evidence="5 7" id="KW-1133">Transmembrane helix</keyword>
<dbReference type="InterPro" id="IPR002528">
    <property type="entry name" value="MATE_fam"/>
</dbReference>
<keyword evidence="9" id="KW-1185">Reference proteome</keyword>
<dbReference type="InterPro" id="IPR052031">
    <property type="entry name" value="Membrane_Transporter-Flippase"/>
</dbReference>
<evidence type="ECO:0000256" key="2">
    <source>
        <dbReference type="ARBA" id="ARBA00022448"/>
    </source>
</evidence>
<feature type="transmembrane region" description="Helical" evidence="7">
    <location>
        <begin position="21"/>
        <end position="46"/>
    </location>
</feature>
<feature type="transmembrane region" description="Helical" evidence="7">
    <location>
        <begin position="58"/>
        <end position="82"/>
    </location>
</feature>